<proteinExistence type="predicted"/>
<sequence length="582" mass="62406">MTSSDELAAAADELFGSIYADDLHALVHKLGSLGALRDVVVERAGKVVAKLAKAEAPVKPDECGVLVAACLTWGRWHSGVQRNTGNAAAKFGRYRRFPGLPLDVLVRVGRVDSDDDDRTIALLARTVRIRRLVTGARPVGEPELLLNVVVPAIVEALVEIPGQPAVSDADAADVVLDVLERGARLTAEYRAAGLSTPSAANPLPVTGNADFLVRLAAYRVAIAERRGLAGDDPLDELAKSVPELAGILNRAMTRPAGSWMRRGPDESDVAVAIDQFAVHLGSAAPGGGAAGKRVNAVHRVLNHRLHLDERPDQLPVDDLDQKPSSGAPDHGERLSDVEQLAGWFVAKLFADADSAARNPLLTWLRSKPGEYPKTKDLPVLVRRLRVATDRLGRLAQADELATARPPRPAGITRGQFEDLIAELAAAADPSAVEGCTLVGVHHFTLNALSPLWSDRAPAVKALTRYLVAELTPAARKDSTDGAAKVLVKAKLIARHGTRAPMQFVERSARPLREPCCPEADRSAQATPREPVAADEICPHRQWGETGLVDNYRSLGDAAGIAPDAARRQLERYKGPWPELLHQ</sequence>
<reference evidence="2" key="1">
    <citation type="submission" date="2017-12" db="EMBL/GenBank/DDBJ databases">
        <title>Sequencing the genomes of 1000 Actinobacteria strains.</title>
        <authorList>
            <person name="Klenk H.-P."/>
        </authorList>
    </citation>
    <scope>NUCLEOTIDE SEQUENCE [LARGE SCALE GENOMIC DNA]</scope>
    <source>
        <strain evidence="2">DSM 44228</strain>
    </source>
</reference>
<organism evidence="2 3">
    <name type="scientific">Saccharopolyspora spinosa</name>
    <dbReference type="NCBI Taxonomy" id="60894"/>
    <lineage>
        <taxon>Bacteria</taxon>
        <taxon>Bacillati</taxon>
        <taxon>Actinomycetota</taxon>
        <taxon>Actinomycetes</taxon>
        <taxon>Pseudonocardiales</taxon>
        <taxon>Pseudonocardiaceae</taxon>
        <taxon>Saccharopolyspora</taxon>
    </lineage>
</organism>
<gene>
    <name evidence="2" type="ORF">A8926_6997</name>
</gene>
<comment type="caution">
    <text evidence="2">The sequence shown here is derived from an EMBL/GenBank/DDBJ whole genome shotgun (WGS) entry which is preliminary data.</text>
</comment>
<evidence type="ECO:0000313" key="3">
    <source>
        <dbReference type="Proteomes" id="UP000233786"/>
    </source>
</evidence>
<keyword evidence="3" id="KW-1185">Reference proteome</keyword>
<dbReference type="Proteomes" id="UP000233786">
    <property type="component" value="Unassembled WGS sequence"/>
</dbReference>
<protein>
    <submittedName>
        <fullName evidence="2">Uncharacterized protein</fullName>
    </submittedName>
</protein>
<dbReference type="RefSeq" id="WP_010310462.1">
    <property type="nucleotide sequence ID" value="NZ_CP061007.1"/>
</dbReference>
<dbReference type="EMBL" id="PJNB01000001">
    <property type="protein sequence ID" value="PKW18860.1"/>
    <property type="molecule type" value="Genomic_DNA"/>
</dbReference>
<evidence type="ECO:0000256" key="1">
    <source>
        <dbReference type="SAM" id="MobiDB-lite"/>
    </source>
</evidence>
<name>A0A2N3Y7I1_SACSN</name>
<accession>A0A2N3Y7I1</accession>
<feature type="region of interest" description="Disordered" evidence="1">
    <location>
        <begin position="310"/>
        <end position="333"/>
    </location>
</feature>
<dbReference type="OrthoDB" id="3215151at2"/>
<dbReference type="AlphaFoldDB" id="A0A2N3Y7I1"/>
<evidence type="ECO:0000313" key="2">
    <source>
        <dbReference type="EMBL" id="PKW18860.1"/>
    </source>
</evidence>